<dbReference type="Gene3D" id="3.40.50.1000">
    <property type="entry name" value="HAD superfamily/HAD-like"/>
    <property type="match status" value="1"/>
</dbReference>
<gene>
    <name evidence="1" type="ORF">CFAM422_010102</name>
</gene>
<dbReference type="GO" id="GO:0016791">
    <property type="term" value="F:phosphatase activity"/>
    <property type="evidence" value="ECO:0007669"/>
    <property type="project" value="UniProtKB-ARBA"/>
</dbReference>
<dbReference type="AlphaFoldDB" id="A0A9P4X871"/>
<keyword evidence="2" id="KW-1185">Reference proteome</keyword>
<dbReference type="InterPro" id="IPR023214">
    <property type="entry name" value="HAD_sf"/>
</dbReference>
<protein>
    <submittedName>
        <fullName evidence="1">Glyceraldehyde 3-phosphate phosphatase</fullName>
    </submittedName>
</protein>
<name>A0A9P4X871_9HYPO</name>
<dbReference type="NCBIfam" id="TIGR01549">
    <property type="entry name" value="HAD-SF-IA-v1"/>
    <property type="match status" value="1"/>
</dbReference>
<dbReference type="SFLD" id="SFLDS00003">
    <property type="entry name" value="Haloacid_Dehalogenase"/>
    <property type="match status" value="1"/>
</dbReference>
<evidence type="ECO:0000313" key="1">
    <source>
        <dbReference type="EMBL" id="KAF3063163.1"/>
    </source>
</evidence>
<dbReference type="Gene3D" id="1.10.150.240">
    <property type="entry name" value="Putative phosphatase, domain 2"/>
    <property type="match status" value="1"/>
</dbReference>
<dbReference type="InterPro" id="IPR023198">
    <property type="entry name" value="PGP-like_dom2"/>
</dbReference>
<dbReference type="InterPro" id="IPR006439">
    <property type="entry name" value="HAD-SF_hydro_IA"/>
</dbReference>
<dbReference type="InterPro" id="IPR036412">
    <property type="entry name" value="HAD-like_sf"/>
</dbReference>
<reference evidence="1 2" key="1">
    <citation type="submission" date="2018-06" db="EMBL/GenBank/DDBJ databases">
        <title>Genome analysis of cellulolytic fungus Trichoderma lentiforme CFAM-422.</title>
        <authorList>
            <person name="Steindorff A.S."/>
            <person name="Formighieri E.F."/>
            <person name="Midorikawa G.E.O."/>
            <person name="Tamietti M.S."/>
            <person name="Ramos E.Z."/>
            <person name="Silva A.S."/>
            <person name="Bon E.P.S."/>
            <person name="Mendes T.D."/>
            <person name="Damaso M.C.T."/>
            <person name="Favaro L.C.L."/>
        </authorList>
    </citation>
    <scope>NUCLEOTIDE SEQUENCE [LARGE SCALE GENOMIC DNA]</scope>
    <source>
        <strain evidence="1 2">CFAM-422</strain>
    </source>
</reference>
<dbReference type="PRINTS" id="PR00413">
    <property type="entry name" value="HADHALOGNASE"/>
</dbReference>
<dbReference type="InterPro" id="IPR006549">
    <property type="entry name" value="HAD-SF_hydro_IIIA"/>
</dbReference>
<dbReference type="Pfam" id="PF00702">
    <property type="entry name" value="Hydrolase"/>
    <property type="match status" value="1"/>
</dbReference>
<evidence type="ECO:0000313" key="2">
    <source>
        <dbReference type="Proteomes" id="UP000801864"/>
    </source>
</evidence>
<dbReference type="EMBL" id="QLNT01000019">
    <property type="protein sequence ID" value="KAF3063163.1"/>
    <property type="molecule type" value="Genomic_DNA"/>
</dbReference>
<comment type="caution">
    <text evidence="1">The sequence shown here is derived from an EMBL/GenBank/DDBJ whole genome shotgun (WGS) entry which is preliminary data.</text>
</comment>
<dbReference type="SUPFAM" id="SSF56784">
    <property type="entry name" value="HAD-like"/>
    <property type="match status" value="1"/>
</dbReference>
<dbReference type="InterPro" id="IPR052550">
    <property type="entry name" value="Pyrimidine_5'-ntase_YjjG"/>
</dbReference>
<organism evidence="1 2">
    <name type="scientific">Trichoderma lentiforme</name>
    <dbReference type="NCBI Taxonomy" id="1567552"/>
    <lineage>
        <taxon>Eukaryota</taxon>
        <taxon>Fungi</taxon>
        <taxon>Dikarya</taxon>
        <taxon>Ascomycota</taxon>
        <taxon>Pezizomycotina</taxon>
        <taxon>Sordariomycetes</taxon>
        <taxon>Hypocreomycetidae</taxon>
        <taxon>Hypocreales</taxon>
        <taxon>Hypocreaceae</taxon>
        <taxon>Trichoderma</taxon>
    </lineage>
</organism>
<proteinExistence type="predicted"/>
<accession>A0A9P4X871</accession>
<dbReference type="SFLD" id="SFLDG01129">
    <property type="entry name" value="C1.5:_HAD__Beta-PGM__Phosphata"/>
    <property type="match status" value="1"/>
</dbReference>
<dbReference type="NCBIfam" id="TIGR01662">
    <property type="entry name" value="HAD-SF-IIIA"/>
    <property type="match status" value="1"/>
</dbReference>
<dbReference type="PANTHER" id="PTHR47478">
    <property type="match status" value="1"/>
</dbReference>
<sequence length="259" mass="29353">MELTRMKVVFFDLDGTLFDHHHSLRLAIAAMQRNYTELTEKTVDELIDKYNIALQQAYDAYLDKVITYEEADVRKIRLFFSSLGLPEPSLDEVQKFRDTYKTVYRKNRRATPGSIEALALLREHGYRIAIITNGQVEDQTAKVKAIGIQHLIDRIITSEEAGYRKPDRRIFQYAIEQLSASLDTACMIGDSADSDIKGLGCADGHHNVLPYPELSRAPVWATNTNHTTHGPAPRLFGHRRPLSSAAFCLHSGPTDDREH</sequence>
<dbReference type="Proteomes" id="UP000801864">
    <property type="component" value="Unassembled WGS sequence"/>
</dbReference>
<dbReference type="PANTHER" id="PTHR47478:SF1">
    <property type="entry name" value="PYRIMIDINE 5'-NUCLEOTIDASE YJJG"/>
    <property type="match status" value="1"/>
</dbReference>